<keyword evidence="1" id="KW-0732">Signal</keyword>
<evidence type="ECO:0000313" key="3">
    <source>
        <dbReference type="Proteomes" id="UP000838100"/>
    </source>
</evidence>
<reference evidence="2" key="1">
    <citation type="submission" date="2021-12" db="EMBL/GenBank/DDBJ databases">
        <authorList>
            <person name="Rodrigo-Torres L."/>
            <person name="Arahal R. D."/>
            <person name="Lucena T."/>
        </authorList>
    </citation>
    <scope>NUCLEOTIDE SEQUENCE</scope>
    <source>
        <strain evidence="2">CECT 8267</strain>
    </source>
</reference>
<protein>
    <submittedName>
        <fullName evidence="2">Uncharacterized protein</fullName>
    </submittedName>
</protein>
<accession>A0ABN8EHP9</accession>
<name>A0ABN8EHP9_9GAMM</name>
<dbReference type="Proteomes" id="UP000838100">
    <property type="component" value="Unassembled WGS sequence"/>
</dbReference>
<gene>
    <name evidence="2" type="ORF">SIN8267_02056</name>
</gene>
<evidence type="ECO:0000256" key="1">
    <source>
        <dbReference type="SAM" id="SignalP"/>
    </source>
</evidence>
<evidence type="ECO:0000313" key="2">
    <source>
        <dbReference type="EMBL" id="CAH0991941.1"/>
    </source>
</evidence>
<comment type="caution">
    <text evidence="2">The sequence shown here is derived from an EMBL/GenBank/DDBJ whole genome shotgun (WGS) entry which is preliminary data.</text>
</comment>
<feature type="signal peptide" evidence="1">
    <location>
        <begin position="1"/>
        <end position="26"/>
    </location>
</feature>
<keyword evidence="3" id="KW-1185">Reference proteome</keyword>
<proteinExistence type="predicted"/>
<sequence>MMKIIMIHLCSLLSAILLCFSVPANAAGTLTVGSLPSVLEFDFSAGDESSTTVFSTIDFCIRSTSIGGFFSGNGDYAVKAASVASVFELTKDGTTIPYTVDFTKGNAAFTSLVYDTYSSRYSPLVEADCEPVSLRVSILLSDIKIAPSGTYIDTLTFDAVNYSSFFGSGFFETIRDQEILTIAFTIPKQVKISGLEDLTLTGDDTLLSAEDSDGFCVFATWGSLYSITATSLEGSFELRDGAKTPTLPYDVLIKNSASSAWSSALDYGVQAPGDRYGDADQGCSAGNNMDLRIEADPSGVNAGTYIGTLYLTVRPI</sequence>
<dbReference type="RefSeq" id="WP_237444640.1">
    <property type="nucleotide sequence ID" value="NZ_CAKLPX010000002.1"/>
</dbReference>
<dbReference type="EMBL" id="CAKLPX010000002">
    <property type="protein sequence ID" value="CAH0991941.1"/>
    <property type="molecule type" value="Genomic_DNA"/>
</dbReference>
<feature type="chain" id="PRO_5045948968" evidence="1">
    <location>
        <begin position="27"/>
        <end position="316"/>
    </location>
</feature>
<organism evidence="2 3">
    <name type="scientific">Sinobacterium norvegicum</name>
    <dbReference type="NCBI Taxonomy" id="1641715"/>
    <lineage>
        <taxon>Bacteria</taxon>
        <taxon>Pseudomonadati</taxon>
        <taxon>Pseudomonadota</taxon>
        <taxon>Gammaproteobacteria</taxon>
        <taxon>Cellvibrionales</taxon>
        <taxon>Spongiibacteraceae</taxon>
        <taxon>Sinobacterium</taxon>
    </lineage>
</organism>